<dbReference type="GO" id="GO:0032259">
    <property type="term" value="P:methylation"/>
    <property type="evidence" value="ECO:0007669"/>
    <property type="project" value="UniProtKB-KW"/>
</dbReference>
<dbReference type="Proteomes" id="UP000219331">
    <property type="component" value="Unassembled WGS sequence"/>
</dbReference>
<reference evidence="6 7" key="1">
    <citation type="submission" date="2017-08" db="EMBL/GenBank/DDBJ databases">
        <authorList>
            <person name="de Groot N.N."/>
        </authorList>
    </citation>
    <scope>NUCLEOTIDE SEQUENCE [LARGE SCALE GENOMIC DNA]</scope>
    <source>
        <strain evidence="6 7">USBA 352</strain>
    </source>
</reference>
<feature type="region of interest" description="Disordered" evidence="5">
    <location>
        <begin position="1"/>
        <end position="43"/>
    </location>
</feature>
<accession>A0A285S8Y1</accession>
<dbReference type="STRING" id="538381.GCA_001696535_00245"/>
<dbReference type="InterPro" id="IPR038601">
    <property type="entry name" value="MttB-like_sf"/>
</dbReference>
<dbReference type="RefSeq" id="WP_097174577.1">
    <property type="nucleotide sequence ID" value="NZ_OBML01000004.1"/>
</dbReference>
<sequence length="529" mass="57098">MAQTDEIEGLAPGEEAAGGRRRGRRGRREVQGHSDAIEQKPFRARRNPFAPVQAVSEDQLEAIHSASLDVLENIGVDFINSEAKALLKAAGADISPSSDRIRMDRGLVLEALASAPEEFILHARNPERNLKVGGDSVIWSGVASAPNCADAQRGRRPGSQQDYRDFLRLSQAFNVIDLNGGYPVEPVDIHASVRHLDCISDFVTLTDKAFHIYSLGRERNLDGMEIARIALGLTHEEFERTPSVISIINSSSPLRLDTPMLQGIIEMSRRGQPIVLTPFTLAGAMAPVTVAGALVQQNAEALAGLAFAQIVRPGAPVVYGGFTSNVDMKSGAPAFGTPEYMQAALVGGQLARRYKLPYRSSAVCAANSPDAQAAWETVFSLWGAIMGGANYIKHAAGWLEGGLTAGFEKFVIDIDLLQMMDAFLQPLDTSPDALAVEAIRDVGPGGHFFGTAHTQARYKTAFYPPIISDWRNFETWRDAGSPTAYDKAQVVCRKALAEYEAPPLDPAIAEELAAFVARRKAEGGAPTDF</sequence>
<keyword evidence="3 4" id="KW-0808">Transferase</keyword>
<dbReference type="GO" id="GO:0015948">
    <property type="term" value="P:methanogenesis"/>
    <property type="evidence" value="ECO:0007669"/>
    <property type="project" value="UniProtKB-UniRule"/>
</dbReference>
<evidence type="ECO:0000313" key="7">
    <source>
        <dbReference type="Proteomes" id="UP000219331"/>
    </source>
</evidence>
<keyword evidence="2 6" id="KW-0489">Methyltransferase</keyword>
<proteinExistence type="inferred from homology"/>
<dbReference type="Gene3D" id="3.20.20.480">
    <property type="entry name" value="Trimethylamine methyltransferase-like"/>
    <property type="match status" value="1"/>
</dbReference>
<dbReference type="OrthoDB" id="5713681at2"/>
<evidence type="ECO:0000256" key="2">
    <source>
        <dbReference type="ARBA" id="ARBA00022603"/>
    </source>
</evidence>
<evidence type="ECO:0000256" key="4">
    <source>
        <dbReference type="PIRNR" id="PIRNR037567"/>
    </source>
</evidence>
<dbReference type="InterPro" id="IPR010426">
    <property type="entry name" value="MTTB_MeTrfase"/>
</dbReference>
<dbReference type="EC" id="2.1.1.-" evidence="4"/>
<keyword evidence="7" id="KW-1185">Reference proteome</keyword>
<protein>
    <recommendedName>
        <fullName evidence="4">Methyltransferase</fullName>
        <ecNumber evidence="4">2.1.1.-</ecNumber>
    </recommendedName>
</protein>
<dbReference type="AlphaFoldDB" id="A0A285S8Y1"/>
<gene>
    <name evidence="6" type="ORF">SAMN05421512_104149</name>
</gene>
<organism evidence="6 7">
    <name type="scientific">Stappia indica</name>
    <dbReference type="NCBI Taxonomy" id="538381"/>
    <lineage>
        <taxon>Bacteria</taxon>
        <taxon>Pseudomonadati</taxon>
        <taxon>Pseudomonadota</taxon>
        <taxon>Alphaproteobacteria</taxon>
        <taxon>Hyphomicrobiales</taxon>
        <taxon>Stappiaceae</taxon>
        <taxon>Stappia</taxon>
    </lineage>
</organism>
<feature type="compositionally biased region" description="Basic and acidic residues" evidence="5">
    <location>
        <begin position="28"/>
        <end position="41"/>
    </location>
</feature>
<comment type="similarity">
    <text evidence="1 4">Belongs to the trimethylamine methyltransferase family.</text>
</comment>
<evidence type="ECO:0000256" key="3">
    <source>
        <dbReference type="ARBA" id="ARBA00022679"/>
    </source>
</evidence>
<name>A0A285S8Y1_9HYPH</name>
<dbReference type="GO" id="GO:0008168">
    <property type="term" value="F:methyltransferase activity"/>
    <property type="evidence" value="ECO:0007669"/>
    <property type="project" value="UniProtKB-KW"/>
</dbReference>
<evidence type="ECO:0000313" key="6">
    <source>
        <dbReference type="EMBL" id="SOC03496.1"/>
    </source>
</evidence>
<dbReference type="Pfam" id="PF06253">
    <property type="entry name" value="MTTB"/>
    <property type="match status" value="1"/>
</dbReference>
<dbReference type="PIRSF" id="PIRSF037567">
    <property type="entry name" value="MTTB_MeTrfase"/>
    <property type="match status" value="1"/>
</dbReference>
<evidence type="ECO:0000256" key="1">
    <source>
        <dbReference type="ARBA" id="ARBA00007137"/>
    </source>
</evidence>
<dbReference type="EMBL" id="OBML01000004">
    <property type="protein sequence ID" value="SOC03496.1"/>
    <property type="molecule type" value="Genomic_DNA"/>
</dbReference>
<evidence type="ECO:0000256" key="5">
    <source>
        <dbReference type="SAM" id="MobiDB-lite"/>
    </source>
</evidence>